<evidence type="ECO:0000256" key="1">
    <source>
        <dbReference type="SAM" id="MobiDB-lite"/>
    </source>
</evidence>
<dbReference type="EMBL" id="BT088279">
    <property type="protein sequence ID" value="ACR38632.1"/>
    <property type="molecule type" value="mRNA"/>
</dbReference>
<reference evidence="2" key="2">
    <citation type="submission" date="2012-06" db="EMBL/GenBank/DDBJ databases">
        <authorList>
            <person name="Yu Y."/>
            <person name="Currie J."/>
            <person name="Lomeli R."/>
            <person name="Angelova A."/>
            <person name="Collura K."/>
            <person name="Wissotski M."/>
            <person name="Campos D."/>
            <person name="Kudrna D."/>
            <person name="Golser W."/>
            <person name="Ashely E."/>
            <person name="Descour A."/>
            <person name="Fernandes J."/>
            <person name="Soderlund C."/>
            <person name="Walbot V."/>
        </authorList>
    </citation>
    <scope>NUCLEOTIDE SEQUENCE</scope>
    <source>
        <strain evidence="2">B73</strain>
    </source>
</reference>
<feature type="region of interest" description="Disordered" evidence="1">
    <location>
        <begin position="305"/>
        <end position="329"/>
    </location>
</feature>
<proteinExistence type="evidence at transcript level"/>
<protein>
    <submittedName>
        <fullName evidence="2">Uncharacterized protein</fullName>
    </submittedName>
</protein>
<dbReference type="AlphaFoldDB" id="C4J0U8"/>
<dbReference type="EMBL" id="BT084445">
    <property type="protein sequence ID" value="ACR34798.1"/>
    <property type="molecule type" value="mRNA"/>
</dbReference>
<reference evidence="2" key="1">
    <citation type="journal article" date="2009" name="PLoS Genet.">
        <title>Sequencing, mapping, and analysis of 27,455 maize full-length cDNAs.</title>
        <authorList>
            <person name="Soderlund C."/>
            <person name="Descour A."/>
            <person name="Kudrna D."/>
            <person name="Bomhoff M."/>
            <person name="Boyd L."/>
            <person name="Currie J."/>
            <person name="Angelova A."/>
            <person name="Collura K."/>
            <person name="Wissotski M."/>
            <person name="Ashley E."/>
            <person name="Morrow D."/>
            <person name="Fernandes J."/>
            <person name="Walbot V."/>
            <person name="Yu Y."/>
        </authorList>
    </citation>
    <scope>NUCLEOTIDE SEQUENCE</scope>
    <source>
        <strain evidence="2">B73</strain>
    </source>
</reference>
<evidence type="ECO:0000313" key="2">
    <source>
        <dbReference type="EMBL" id="ACR34798.1"/>
    </source>
</evidence>
<organism evidence="2">
    <name type="scientific">Zea mays</name>
    <name type="common">Maize</name>
    <dbReference type="NCBI Taxonomy" id="4577"/>
    <lineage>
        <taxon>Eukaryota</taxon>
        <taxon>Viridiplantae</taxon>
        <taxon>Streptophyta</taxon>
        <taxon>Embryophyta</taxon>
        <taxon>Tracheophyta</taxon>
        <taxon>Spermatophyta</taxon>
        <taxon>Magnoliopsida</taxon>
        <taxon>Liliopsida</taxon>
        <taxon>Poales</taxon>
        <taxon>Poaceae</taxon>
        <taxon>PACMAD clade</taxon>
        <taxon>Panicoideae</taxon>
        <taxon>Andropogonodae</taxon>
        <taxon>Andropogoneae</taxon>
        <taxon>Tripsacinae</taxon>
        <taxon>Zea</taxon>
    </lineage>
</organism>
<name>C4J0U8_MAIZE</name>
<sequence>MVVFCRKHGQHAFLLEAGDRLVEALEDRHEVHPQILEALVGELVSYHRRVNLVLALGGYGVLREELGEDAAEVAAVQGALGADVAAVRVGRLVHPDVRLGHVPDVHVRLRRVHVGRGRPRQVLHHVVRAGVHRRLQQRAQHQHRVHHHQVQPSLPRHLPRALLRHRLGVAVPVLGVLAILEVAPAGVVHRLAGVTVGVHVHGADGGREHDALHSGVCRRRHHVARAPDRWLDHHLRVIGDRGGGVEDAVTAGEGLGKALWVQQVGAEEDEAVVGAVKGPQVVVLWIHRVPDRAADCVALLQEALDEPGGNEPSSSGHANRPPLPGGQLRRHGRRRLCCWHPS</sequence>
<accession>C4J0U8</accession>